<dbReference type="Proteomes" id="UP000198427">
    <property type="component" value="Unassembled WGS sequence"/>
</dbReference>
<dbReference type="Gene3D" id="2.60.40.10">
    <property type="entry name" value="Immunoglobulins"/>
    <property type="match status" value="1"/>
</dbReference>
<dbReference type="AlphaFoldDB" id="A0AA94IS62"/>
<accession>A0AA94IS62</accession>
<organism evidence="1 2">
    <name type="scientific">Prevotella jejuni</name>
    <dbReference type="NCBI Taxonomy" id="1177574"/>
    <lineage>
        <taxon>Bacteria</taxon>
        <taxon>Pseudomonadati</taxon>
        <taxon>Bacteroidota</taxon>
        <taxon>Bacteroidia</taxon>
        <taxon>Bacteroidales</taxon>
        <taxon>Prevotellaceae</taxon>
        <taxon>Prevotella</taxon>
    </lineage>
</organism>
<gene>
    <name evidence="1" type="ORF">SAMN06265364_10426</name>
</gene>
<dbReference type="Pfam" id="PF11551">
    <property type="entry name" value="Omp28"/>
    <property type="match status" value="1"/>
</dbReference>
<reference evidence="1 2" key="1">
    <citation type="submission" date="2017-06" db="EMBL/GenBank/DDBJ databases">
        <authorList>
            <person name="Varghese N."/>
            <person name="Submissions S."/>
        </authorList>
    </citation>
    <scope>NUCLEOTIDE SEQUENCE [LARGE SCALE GENOMIC DNA]</scope>
    <source>
        <strain evidence="1 2">DSM 26989</strain>
    </source>
</reference>
<comment type="caution">
    <text evidence="1">The sequence shown here is derived from an EMBL/GenBank/DDBJ whole genome shotgun (WGS) entry which is preliminary data.</text>
</comment>
<proteinExistence type="predicted"/>
<keyword evidence="2" id="KW-1185">Reference proteome</keyword>
<dbReference type="InterPro" id="IPR021615">
    <property type="entry name" value="Omp28"/>
</dbReference>
<evidence type="ECO:0000313" key="1">
    <source>
        <dbReference type="EMBL" id="SNR67534.1"/>
    </source>
</evidence>
<dbReference type="EMBL" id="FZNZ01000004">
    <property type="protein sequence ID" value="SNR67534.1"/>
    <property type="molecule type" value="Genomic_DNA"/>
</dbReference>
<dbReference type="PROSITE" id="PS51257">
    <property type="entry name" value="PROKAR_LIPOPROTEIN"/>
    <property type="match status" value="1"/>
</dbReference>
<dbReference type="InterPro" id="IPR013783">
    <property type="entry name" value="Ig-like_fold"/>
</dbReference>
<dbReference type="NCBIfam" id="NF033782">
    <property type="entry name" value="lipoprot_Omp28"/>
    <property type="match status" value="1"/>
</dbReference>
<sequence>MEMRRFYILILAAVALLTGCDSVGSDERLIEIPPATVQRNVLIEDFTGQRCIFCPAASQTIEELQKLYGADRLIAVGIHAGPLAIKSMGGVKGLRTDAGDVYYKYWAVPNVPKAIINRRGGVLQKDTWAGRIYEEFAQTTTINIALQCHYDAATRQVKIETNLKTLSDDVKGRLQLWLVEDSVVAPQLFPNNKMDKEYVHNHVFRAAINGEWGTELTLSSMRTHVEQTTYTLPEDVVPGNAWIVGFVYNDSGVLQAVRQKVSIS</sequence>
<evidence type="ECO:0000313" key="2">
    <source>
        <dbReference type="Proteomes" id="UP000198427"/>
    </source>
</evidence>
<name>A0AA94IS62_9BACT</name>
<protein>
    <submittedName>
        <fullName evidence="1">Outer membrane protein Omp28</fullName>
    </submittedName>
</protein>